<sequence>MASDTTADDSASQSESETTYGEMLSDLHVDDPRLAIPDTKDNQEIRDLSDVLRNRDEYTDFCNWENKDGQLLWIRGGSGQGKTMLMKSVVQKISTSRSGPLPQCHSFFFDYRSSKTNNAAAALRSLIWSILICQRGLATHLADKRDTTDRTTFDDPNDFLALSGILYSMIQEDEFLETYFILDALEECSEEVGWPGLTDLVKFIQGSIQLSKKIRWLVSSDYSDTIQSAFDKNSKFHAAIDLSSLTCPKAVNSFINKRVGVVAEAKSYDDDLKNIIVASLCERSPSNYLQVILICEALKAEEKWYAERVLDEVKTLNDLVSLYDYLKSKLTHLPRDNGKFCFEVLRILAVVNQSLHLSELKGLVRLEPRVDLHSIVKICNCFLNIADDGTVSFHHQSVRNYIMREVKADSQTYADLTQRSIDSLVEALTGGTLDNESSAIGSFFSLRWIEYLYEMIKIMANEKLDNKLKLDPHTSEKVLLFLREHLVAWLDALSSRDQMARASILVHKVNFLLNEKIDETEELSAVIQDAHLIMLLHISTKTPRHVSVSNTMLFCPAESTLKTKYLRDAFPQIEVLPLRNKARRRGFSRLEGHTDWVRSIAFSTDGRLIASGSDDGSVRIWDAVMGSTQHTFAIEQGWIYCVAFSSKGFIAAGADDNSITLWDSSMSCQICRLEGHPGKLRALAFSPNGKYLAVASARTLRIWDVDTQPEKSHDIEHDNSYIRSVSFSWNGELLATGADDMRIRIWDSWQEAKSDNCPLIILKGHTDEVNSVAFSPEARAGYLASGSDDKTSKIWALQGKEKPQCILTLTSHNPVNSVSFSPNGLWLVSGRDDGVIDIWDTVKGDKLETMSTNTSSIQSIAFSPTGAYLASASSDHGVYLWDVVNKNVTKDTYIESTGVNEPVSELVIAPDGKTIATGHMDGRIALWKIDGKDVLPTMLPFGHRRQIYCLAFSPDGSSIASGSSDSTARICKVAADEEPAVFNGHSDWVRSVAWSPGGKYVASGSDDRSVHIYKANDRTGIWEEDQVVNHSDVASNWVRAVAFSPSEEKLYLAAGSDNGGVVIWKKAEGSWESQYTINAHSDYVRSIVFTPDGRRIVSAADNQTLRIWDLEAKSFVGETINTPTVHTRMRFEKGRETWGYVVTPHGAQSLDPSTKPVPDWCPYGERMDDEGHWITWNNEKVVFLPEEFSPGVMCFIGYKLIIGTTSGFVFGFQFPETGFSHFY</sequence>
<evidence type="ECO:0000313" key="2">
    <source>
        <dbReference type="Proteomes" id="UP001497700"/>
    </source>
</evidence>
<keyword evidence="2" id="KW-1185">Reference proteome</keyword>
<dbReference type="Proteomes" id="UP001497700">
    <property type="component" value="Unassembled WGS sequence"/>
</dbReference>
<dbReference type="EMBL" id="MU393429">
    <property type="protein sequence ID" value="KAI4869544.1"/>
    <property type="molecule type" value="Genomic_DNA"/>
</dbReference>
<accession>A0ACB9ZCS8</accession>
<comment type="caution">
    <text evidence="1">The sequence shown here is derived from an EMBL/GenBank/DDBJ whole genome shotgun (WGS) entry which is preliminary data.</text>
</comment>
<gene>
    <name evidence="1" type="ORF">F4820DRAFT_471780</name>
</gene>
<evidence type="ECO:0000313" key="1">
    <source>
        <dbReference type="EMBL" id="KAI4869544.1"/>
    </source>
</evidence>
<organism evidence="1 2">
    <name type="scientific">Hypoxylon rubiginosum</name>
    <dbReference type="NCBI Taxonomy" id="110542"/>
    <lineage>
        <taxon>Eukaryota</taxon>
        <taxon>Fungi</taxon>
        <taxon>Dikarya</taxon>
        <taxon>Ascomycota</taxon>
        <taxon>Pezizomycotina</taxon>
        <taxon>Sordariomycetes</taxon>
        <taxon>Xylariomycetidae</taxon>
        <taxon>Xylariales</taxon>
        <taxon>Hypoxylaceae</taxon>
        <taxon>Hypoxylon</taxon>
    </lineage>
</organism>
<protein>
    <submittedName>
        <fullName evidence="1">WD40-repeat-containing domain protein</fullName>
    </submittedName>
</protein>
<proteinExistence type="predicted"/>
<reference evidence="1 2" key="1">
    <citation type="journal article" date="2022" name="New Phytol.">
        <title>Ecological generalism drives hyperdiversity of secondary metabolite gene clusters in xylarialean endophytes.</title>
        <authorList>
            <person name="Franco M.E.E."/>
            <person name="Wisecaver J.H."/>
            <person name="Arnold A.E."/>
            <person name="Ju Y.M."/>
            <person name="Slot J.C."/>
            <person name="Ahrendt S."/>
            <person name="Moore L.P."/>
            <person name="Eastman K.E."/>
            <person name="Scott K."/>
            <person name="Konkel Z."/>
            <person name="Mondo S.J."/>
            <person name="Kuo A."/>
            <person name="Hayes R.D."/>
            <person name="Haridas S."/>
            <person name="Andreopoulos B."/>
            <person name="Riley R."/>
            <person name="LaButti K."/>
            <person name="Pangilinan J."/>
            <person name="Lipzen A."/>
            <person name="Amirebrahimi M."/>
            <person name="Yan J."/>
            <person name="Adam C."/>
            <person name="Keymanesh K."/>
            <person name="Ng V."/>
            <person name="Louie K."/>
            <person name="Northen T."/>
            <person name="Drula E."/>
            <person name="Henrissat B."/>
            <person name="Hsieh H.M."/>
            <person name="Youens-Clark K."/>
            <person name="Lutzoni F."/>
            <person name="Miadlikowska J."/>
            <person name="Eastwood D.C."/>
            <person name="Hamelin R.C."/>
            <person name="Grigoriev I.V."/>
            <person name="U'Ren J.M."/>
        </authorList>
    </citation>
    <scope>NUCLEOTIDE SEQUENCE [LARGE SCALE GENOMIC DNA]</scope>
    <source>
        <strain evidence="1 2">CBS 119005</strain>
    </source>
</reference>
<name>A0ACB9ZCS8_9PEZI</name>